<gene>
    <name evidence="1" type="ORF">ACFQ2Z_04910</name>
</gene>
<organism evidence="1 2">
    <name type="scientific">Paenibacillus timonensis</name>
    <dbReference type="NCBI Taxonomy" id="225915"/>
    <lineage>
        <taxon>Bacteria</taxon>
        <taxon>Bacillati</taxon>
        <taxon>Bacillota</taxon>
        <taxon>Bacilli</taxon>
        <taxon>Bacillales</taxon>
        <taxon>Paenibacillaceae</taxon>
        <taxon>Paenibacillus</taxon>
    </lineage>
</organism>
<proteinExistence type="predicted"/>
<dbReference type="RefSeq" id="WP_240267550.1">
    <property type="nucleotide sequence ID" value="NZ_JAKSXN010000002.1"/>
</dbReference>
<accession>A0ABW3S7B5</accession>
<evidence type="ECO:0008006" key="3">
    <source>
        <dbReference type="Google" id="ProtNLM"/>
    </source>
</evidence>
<sequence>MRDKLKPDTPTRGPGGIRLLLGLLCAVALLAVLGGCSLATERQKKLYDDEAELAQEGDTFTYVKRASSTNNESSTFSFASFYGMETIWTIHVSAKGQVTFLHRQEIDGGRFKLVAIGPDRQVTTLAEGNSEGKMELKVRPGTYRIKFVGNNAKGRVQTEIQADTGIRIASADD</sequence>
<evidence type="ECO:0000313" key="2">
    <source>
        <dbReference type="Proteomes" id="UP001597211"/>
    </source>
</evidence>
<name>A0ABW3S7B5_9BACL</name>
<dbReference type="Proteomes" id="UP001597211">
    <property type="component" value="Unassembled WGS sequence"/>
</dbReference>
<reference evidence="2" key="1">
    <citation type="journal article" date="2019" name="Int. J. Syst. Evol. Microbiol.">
        <title>The Global Catalogue of Microorganisms (GCM) 10K type strain sequencing project: providing services to taxonomists for standard genome sequencing and annotation.</title>
        <authorList>
            <consortium name="The Broad Institute Genomics Platform"/>
            <consortium name="The Broad Institute Genome Sequencing Center for Infectious Disease"/>
            <person name="Wu L."/>
            <person name="Ma J."/>
        </authorList>
    </citation>
    <scope>NUCLEOTIDE SEQUENCE [LARGE SCALE GENOMIC DNA]</scope>
    <source>
        <strain evidence="2">CCUG 48216</strain>
    </source>
</reference>
<protein>
    <recommendedName>
        <fullName evidence="3">Lipoprotein</fullName>
    </recommendedName>
</protein>
<comment type="caution">
    <text evidence="1">The sequence shown here is derived from an EMBL/GenBank/DDBJ whole genome shotgun (WGS) entry which is preliminary data.</text>
</comment>
<dbReference type="EMBL" id="JBHTKZ010000005">
    <property type="protein sequence ID" value="MFD1180688.1"/>
    <property type="molecule type" value="Genomic_DNA"/>
</dbReference>
<evidence type="ECO:0000313" key="1">
    <source>
        <dbReference type="EMBL" id="MFD1180688.1"/>
    </source>
</evidence>
<keyword evidence="2" id="KW-1185">Reference proteome</keyword>